<reference evidence="1" key="1">
    <citation type="submission" date="2016-01" db="EMBL/GenBank/DDBJ databases">
        <authorList>
            <person name="Regsiter A."/>
            <person name="william w."/>
        </authorList>
    </citation>
    <scope>NUCLEOTIDE SEQUENCE</scope>
    <source>
        <strain evidence="1">NCPPB 1641</strain>
    </source>
</reference>
<name>A0A1S7TSH9_9HYPH</name>
<evidence type="ECO:0000313" key="2">
    <source>
        <dbReference type="Proteomes" id="UP000192140"/>
    </source>
</evidence>
<keyword evidence="2" id="KW-1185">Reference proteome</keyword>
<dbReference type="EMBL" id="FCNP01000030">
    <property type="protein sequence ID" value="CVI57572.1"/>
    <property type="molecule type" value="Genomic_DNA"/>
</dbReference>
<organism evidence="1 2">
    <name type="scientific">Agrobacterium deltaense NCPPB 1641</name>
    <dbReference type="NCBI Taxonomy" id="1183425"/>
    <lineage>
        <taxon>Bacteria</taxon>
        <taxon>Pseudomonadati</taxon>
        <taxon>Pseudomonadota</taxon>
        <taxon>Alphaproteobacteria</taxon>
        <taxon>Hyphomicrobiales</taxon>
        <taxon>Rhizobiaceae</taxon>
        <taxon>Rhizobium/Agrobacterium group</taxon>
        <taxon>Agrobacterium</taxon>
    </lineage>
</organism>
<sequence length="114" mass="12727">MRCNPRRNLFEVLLLLIEDHFLFLSEPSTLSKEIREQLGLQSLGAIVGGLAKAWIDTAGYPSIDERHDEDDYLTSAPNCETYRGAFHLRETKDASPLSLASLSYAEASAHRPAH</sequence>
<comment type="caution">
    <text evidence="1">The sequence shown here is derived from an EMBL/GenBank/DDBJ whole genome shotgun (WGS) entry which is preliminary data.</text>
</comment>
<gene>
    <name evidence="1" type="ORF">AGR7A_Lc10267</name>
</gene>
<evidence type="ECO:0000313" key="1">
    <source>
        <dbReference type="EMBL" id="CVI57572.1"/>
    </source>
</evidence>
<proteinExistence type="predicted"/>
<dbReference type="Proteomes" id="UP000192140">
    <property type="component" value="Unassembled WGS sequence"/>
</dbReference>
<protein>
    <submittedName>
        <fullName evidence="1">Uncharacterized protein</fullName>
    </submittedName>
</protein>
<accession>A0A1S7TSH9</accession>
<dbReference type="AlphaFoldDB" id="A0A1S7TSH9"/>